<evidence type="ECO:0000313" key="2">
    <source>
        <dbReference type="EMBL" id="GAW07596.1"/>
    </source>
</evidence>
<dbReference type="Proteomes" id="UP000188533">
    <property type="component" value="Unassembled WGS sequence"/>
</dbReference>
<reference evidence="2 3" key="2">
    <citation type="submission" date="2017-02" db="EMBL/GenBank/DDBJ databases">
        <title>A genome survey and senescence transcriptome analysis in Lentinula edodes.</title>
        <authorList>
            <person name="Sakamoto Y."/>
            <person name="Nakade K."/>
            <person name="Sato S."/>
            <person name="Yoshida Y."/>
            <person name="Miyazaki K."/>
            <person name="Natsume S."/>
            <person name="Konno N."/>
        </authorList>
    </citation>
    <scope>NUCLEOTIDE SEQUENCE [LARGE SCALE GENOMIC DNA]</scope>
    <source>
        <strain evidence="2 3">NBRC 111202</strain>
    </source>
</reference>
<name>A0A1Q3EK88_LENED</name>
<accession>A0A1Q3EK88</accession>
<dbReference type="AlphaFoldDB" id="A0A1Q3EK88"/>
<organism evidence="2 3">
    <name type="scientific">Lentinula edodes</name>
    <name type="common">Shiitake mushroom</name>
    <name type="synonym">Lentinus edodes</name>
    <dbReference type="NCBI Taxonomy" id="5353"/>
    <lineage>
        <taxon>Eukaryota</taxon>
        <taxon>Fungi</taxon>
        <taxon>Dikarya</taxon>
        <taxon>Basidiomycota</taxon>
        <taxon>Agaricomycotina</taxon>
        <taxon>Agaricomycetes</taxon>
        <taxon>Agaricomycetidae</taxon>
        <taxon>Agaricales</taxon>
        <taxon>Marasmiineae</taxon>
        <taxon>Omphalotaceae</taxon>
        <taxon>Lentinula</taxon>
    </lineage>
</organism>
<evidence type="ECO:0000256" key="1">
    <source>
        <dbReference type="SAM" id="Phobius"/>
    </source>
</evidence>
<gene>
    <name evidence="2" type="ORF">LENED_009601</name>
</gene>
<evidence type="ECO:0000313" key="3">
    <source>
        <dbReference type="Proteomes" id="UP000188533"/>
    </source>
</evidence>
<keyword evidence="1" id="KW-0812">Transmembrane</keyword>
<feature type="transmembrane region" description="Helical" evidence="1">
    <location>
        <begin position="12"/>
        <end position="33"/>
    </location>
</feature>
<keyword evidence="1" id="KW-0472">Membrane</keyword>
<keyword evidence="1" id="KW-1133">Transmembrane helix</keyword>
<sequence length="107" mass="11969">MTRYKCKTISSSIFQSTCGSLCIIGIAFIGSGFNQSSHLAMNLRPSRFSESQNSCPIVHSECHCSTPLDLARFPRMKFQQQRTVGPRCPYYPSIISTMAFVTFNGLF</sequence>
<keyword evidence="3" id="KW-1185">Reference proteome</keyword>
<protein>
    <submittedName>
        <fullName evidence="2">Uncharacterized protein</fullName>
    </submittedName>
</protein>
<dbReference type="EMBL" id="BDGU01000469">
    <property type="protein sequence ID" value="GAW07596.1"/>
    <property type="molecule type" value="Genomic_DNA"/>
</dbReference>
<proteinExistence type="predicted"/>
<reference evidence="2 3" key="1">
    <citation type="submission" date="2016-08" db="EMBL/GenBank/DDBJ databases">
        <authorList>
            <consortium name="Lentinula edodes genome sequencing consortium"/>
            <person name="Sakamoto Y."/>
            <person name="Nakade K."/>
            <person name="Sato S."/>
            <person name="Yoshida Y."/>
            <person name="Miyazaki K."/>
            <person name="Natsume S."/>
            <person name="Konno N."/>
        </authorList>
    </citation>
    <scope>NUCLEOTIDE SEQUENCE [LARGE SCALE GENOMIC DNA]</scope>
    <source>
        <strain evidence="2 3">NBRC 111202</strain>
    </source>
</reference>
<comment type="caution">
    <text evidence="2">The sequence shown here is derived from an EMBL/GenBank/DDBJ whole genome shotgun (WGS) entry which is preliminary data.</text>
</comment>